<organism evidence="10">
    <name type="scientific">Cladocopium goreaui</name>
    <dbReference type="NCBI Taxonomy" id="2562237"/>
    <lineage>
        <taxon>Eukaryota</taxon>
        <taxon>Sar</taxon>
        <taxon>Alveolata</taxon>
        <taxon>Dinophyceae</taxon>
        <taxon>Suessiales</taxon>
        <taxon>Symbiodiniaceae</taxon>
        <taxon>Cladocopium</taxon>
    </lineage>
</organism>
<dbReference type="OrthoDB" id="1886626at2759"/>
<dbReference type="InterPro" id="IPR024607">
    <property type="entry name" value="Sulfatase_CS"/>
</dbReference>
<dbReference type="EMBL" id="CAMXCT020000001">
    <property type="protein sequence ID" value="CAL1125070.1"/>
    <property type="molecule type" value="Genomic_DNA"/>
</dbReference>
<dbReference type="InterPro" id="IPR017850">
    <property type="entry name" value="Alkaline_phosphatase_core_sf"/>
</dbReference>
<evidence type="ECO:0000256" key="3">
    <source>
        <dbReference type="ARBA" id="ARBA00022559"/>
    </source>
</evidence>
<dbReference type="PROSITE" id="PS51352">
    <property type="entry name" value="THIOREDOXIN_2"/>
    <property type="match status" value="1"/>
</dbReference>
<keyword evidence="3" id="KW-0575">Peroxidase</keyword>
<protein>
    <submittedName>
        <fullName evidence="12">N-acetylgalactosamine-6-sulfatase (Chondroitinsulfatase) (Chondroitinase) (Galactose-6-sulfate sulfatase) (N-acetylgalactosamine-6-sulfate sulfatase) (GalNAc6S sulfatase)</fullName>
    </submittedName>
</protein>
<keyword evidence="5" id="KW-0378">Hydrolase</keyword>
<feature type="domain" description="Thioredoxin" evidence="9">
    <location>
        <begin position="21"/>
        <end position="174"/>
    </location>
</feature>
<dbReference type="InterPro" id="IPR013766">
    <property type="entry name" value="Thioredoxin_domain"/>
</dbReference>
<proteinExistence type="inferred from homology"/>
<dbReference type="NCBIfam" id="NF001808">
    <property type="entry name" value="PRK00522.1"/>
    <property type="match status" value="1"/>
</dbReference>
<keyword evidence="8" id="KW-0560">Oxidoreductase</keyword>
<dbReference type="PROSITE" id="PS01265">
    <property type="entry name" value="TPX"/>
    <property type="match status" value="1"/>
</dbReference>
<dbReference type="Gene3D" id="3.30.1120.10">
    <property type="match status" value="1"/>
</dbReference>
<dbReference type="AlphaFoldDB" id="A0A9P1BFY0"/>
<dbReference type="SUPFAM" id="SSF52833">
    <property type="entry name" value="Thioredoxin-like"/>
    <property type="match status" value="1"/>
</dbReference>
<dbReference type="InterPro" id="IPR002065">
    <property type="entry name" value="TPX"/>
</dbReference>
<comment type="similarity">
    <text evidence="2">Belongs to the peroxiredoxin family. Prx5 subfamily.</text>
</comment>
<dbReference type="SUPFAM" id="SSF53649">
    <property type="entry name" value="Alkaline phosphatase-like"/>
    <property type="match status" value="1"/>
</dbReference>
<dbReference type="InterPro" id="IPR036249">
    <property type="entry name" value="Thioredoxin-like_sf"/>
</dbReference>
<evidence type="ECO:0000256" key="5">
    <source>
        <dbReference type="ARBA" id="ARBA00022801"/>
    </source>
</evidence>
<keyword evidence="4" id="KW-0479">Metal-binding</keyword>
<reference evidence="10" key="1">
    <citation type="submission" date="2022-10" db="EMBL/GenBank/DDBJ databases">
        <authorList>
            <person name="Chen Y."/>
            <person name="Dougan E. K."/>
            <person name="Chan C."/>
            <person name="Rhodes N."/>
            <person name="Thang M."/>
        </authorList>
    </citation>
    <scope>NUCLEOTIDE SEQUENCE</scope>
</reference>
<evidence type="ECO:0000256" key="7">
    <source>
        <dbReference type="ARBA" id="ARBA00022862"/>
    </source>
</evidence>
<dbReference type="Gene3D" id="3.40.30.10">
    <property type="entry name" value="Glutaredoxin"/>
    <property type="match status" value="1"/>
</dbReference>
<name>A0A9P1BFY0_9DINO</name>
<dbReference type="Gene3D" id="3.40.720.10">
    <property type="entry name" value="Alkaline Phosphatase, subunit A"/>
    <property type="match status" value="1"/>
</dbReference>
<evidence type="ECO:0000313" key="12">
    <source>
        <dbReference type="EMBL" id="CAL4759007.1"/>
    </source>
</evidence>
<keyword evidence="6" id="KW-0106">Calcium</keyword>
<dbReference type="Proteomes" id="UP001152797">
    <property type="component" value="Unassembled WGS sequence"/>
</dbReference>
<keyword evidence="13" id="KW-1185">Reference proteome</keyword>
<dbReference type="InterPro" id="IPR000917">
    <property type="entry name" value="Sulfatase_N"/>
</dbReference>
<evidence type="ECO:0000256" key="4">
    <source>
        <dbReference type="ARBA" id="ARBA00022723"/>
    </source>
</evidence>
<dbReference type="InterPro" id="IPR013740">
    <property type="entry name" value="Redoxin"/>
</dbReference>
<dbReference type="GO" id="GO:0004065">
    <property type="term" value="F:arylsulfatase activity"/>
    <property type="evidence" value="ECO:0007669"/>
    <property type="project" value="TreeGrafter"/>
</dbReference>
<evidence type="ECO:0000313" key="10">
    <source>
        <dbReference type="EMBL" id="CAI3971695.1"/>
    </source>
</evidence>
<dbReference type="EMBL" id="CAMXCT030000001">
    <property type="protein sequence ID" value="CAL4759007.1"/>
    <property type="molecule type" value="Genomic_DNA"/>
</dbReference>
<dbReference type="GO" id="GO:0046872">
    <property type="term" value="F:metal ion binding"/>
    <property type="evidence" value="ECO:0007669"/>
    <property type="project" value="UniProtKB-KW"/>
</dbReference>
<dbReference type="Pfam" id="PF08534">
    <property type="entry name" value="Redoxin"/>
    <property type="match status" value="1"/>
</dbReference>
<comment type="similarity">
    <text evidence="1">Belongs to the sulfatase family.</text>
</comment>
<gene>
    <name evidence="10" type="ORF">C1SCF055_LOCUS285</name>
</gene>
<evidence type="ECO:0000256" key="1">
    <source>
        <dbReference type="ARBA" id="ARBA00008779"/>
    </source>
</evidence>
<evidence type="ECO:0000256" key="2">
    <source>
        <dbReference type="ARBA" id="ARBA00010505"/>
    </source>
</evidence>
<dbReference type="PANTHER" id="PTHR42693">
    <property type="entry name" value="ARYLSULFATASE FAMILY MEMBER"/>
    <property type="match status" value="1"/>
</dbReference>
<evidence type="ECO:0000256" key="8">
    <source>
        <dbReference type="ARBA" id="ARBA00023002"/>
    </source>
</evidence>
<accession>A0A9P1BFY0</accession>
<dbReference type="InterPro" id="IPR050738">
    <property type="entry name" value="Sulfatase"/>
</dbReference>
<evidence type="ECO:0000256" key="6">
    <source>
        <dbReference type="ARBA" id="ARBA00022837"/>
    </source>
</evidence>
<keyword evidence="7" id="KW-0049">Antioxidant</keyword>
<evidence type="ECO:0000313" key="11">
    <source>
        <dbReference type="EMBL" id="CAL1125070.1"/>
    </source>
</evidence>
<dbReference type="Pfam" id="PF00884">
    <property type="entry name" value="Sulfatase"/>
    <property type="match status" value="1"/>
</dbReference>
<dbReference type="CDD" id="cd03014">
    <property type="entry name" value="PRX_Atyp2cys"/>
    <property type="match status" value="1"/>
</dbReference>
<dbReference type="PANTHER" id="PTHR42693:SF53">
    <property type="entry name" value="ENDO-4-O-SULFATASE"/>
    <property type="match status" value="1"/>
</dbReference>
<evidence type="ECO:0000259" key="9">
    <source>
        <dbReference type="PROSITE" id="PS51352"/>
    </source>
</evidence>
<sequence>MSRTGVVTFKGNPMTLAGEEVKVGNAAPDFTLHRFADGQMSTVTLADLKGKPSIISVVPSLDTSVCQLQTKHFNKDLGGLGDKVNALTVSLDLPFAQNRFCGAEDIKNMISGSDYQDRNFATNWGTLIEELKIHARAVFVLDADGKVVYAQTVKEVAEEPDYDAAMAALKGLLTAVAHGTPRRAFPTVLFWWAVEVVMFDRWHGLLVLLCVCVAAYGRHTLAADEIRRPNVLLIYTDDQGSIDTNVYGSDDLITPHTDALARRGVRFTQMYAPAPICSASRAGLLTGRFPPRAGVPNNVSPFDHSTDLPSEQVTIAEMLHDAGYDTGHVGKWHLGHTPQTTPLGQGFDSSFGHMGGCIDNYSHFFYWNGPNRHDLWRDGLEVWADGEFFPDLMVEECNRFLEKERERPFFLYWAINVPHYPLQGTAKWRKEYEHLESPRDMYAAFVSTMDECVGQVLGKLDELRLSDNTLVIFQSDHGHSTEERTFGGGGNAGLYRGAKQCLFEGGLRVPSIVALPGVIPEDEVRDQMVVACDWLPTIASLCNVSLPERMLDGSDISPVIQSASATSPHDRWYWQFGSGPRGSWAVRKGPWKLLANPRDTSNKGPLGKDDQLFLVNLDDDIGEMHNVAKEHPQVVEELLQLREEYAEDIGEHALPVQK</sequence>
<dbReference type="GO" id="GO:0008379">
    <property type="term" value="F:thioredoxin peroxidase activity"/>
    <property type="evidence" value="ECO:0007669"/>
    <property type="project" value="InterPro"/>
</dbReference>
<comment type="caution">
    <text evidence="10">The sequence shown here is derived from an EMBL/GenBank/DDBJ whole genome shotgun (WGS) entry which is preliminary data.</text>
</comment>
<dbReference type="EMBL" id="CAMXCT010000001">
    <property type="protein sequence ID" value="CAI3971695.1"/>
    <property type="molecule type" value="Genomic_DNA"/>
</dbReference>
<reference evidence="11" key="2">
    <citation type="submission" date="2024-04" db="EMBL/GenBank/DDBJ databases">
        <authorList>
            <person name="Chen Y."/>
            <person name="Shah S."/>
            <person name="Dougan E. K."/>
            <person name="Thang M."/>
            <person name="Chan C."/>
        </authorList>
    </citation>
    <scope>NUCLEOTIDE SEQUENCE [LARGE SCALE GENOMIC DNA]</scope>
</reference>
<dbReference type="PROSITE" id="PS00149">
    <property type="entry name" value="SULFATASE_2"/>
    <property type="match status" value="1"/>
</dbReference>
<evidence type="ECO:0000313" key="13">
    <source>
        <dbReference type="Proteomes" id="UP001152797"/>
    </source>
</evidence>
<dbReference type="InterPro" id="IPR018219">
    <property type="entry name" value="Tpx_CS"/>
</dbReference>